<dbReference type="Pfam" id="PF22936">
    <property type="entry name" value="Pol_BBD"/>
    <property type="match status" value="1"/>
</dbReference>
<dbReference type="PANTHER" id="PTHR42648">
    <property type="entry name" value="TRANSPOSASE, PUTATIVE-RELATED"/>
    <property type="match status" value="1"/>
</dbReference>
<dbReference type="InterPro" id="IPR054722">
    <property type="entry name" value="PolX-like_BBD"/>
</dbReference>
<dbReference type="Pfam" id="PF13976">
    <property type="entry name" value="gag_pre-integrs"/>
    <property type="match status" value="1"/>
</dbReference>
<feature type="compositionally biased region" description="Low complexity" evidence="2">
    <location>
        <begin position="291"/>
        <end position="302"/>
    </location>
</feature>
<sequence length="852" mass="94845">MAGEKDDSLQSISVKLDGKNYSYWSYVMKNFLKGKKIWGYVTSTMVKPKNEKVEDYVNLLDVWEANNSKIITWINNSVQHSIGTQLAKYDACNEVWDHLARLYTQSNFAKQYQLESDIRALEQKKLQAFTPYITRRDEQGLVQFLMALRDDFERLRGSILHHCPLPSVDSVVSELLAEEIRFKSQAGKGTLSTPNPSVLAVPSKPLSNYQNNSYSSVAIDECSFCKQKGHWKAQYPKILNKASQQQQQQQPLPWKFGNQSQQHQPPTWKFGNHSQQQTYRPSQPNTAATVPSGSFGFDGPSSSNPNMSALAEKFQKFLATQPQAMSTSSPIGLLSPSSSDMFSSTWVLDSEASHHMSPNLSSFVSLCPASSLSVMTTNGTHMPLAGVGSVVTLCVSLSNVYHIPNLTFNLVSVSRRQGGLYFLDELKVPVAAAFGVDLSSFRLSSSSSSFYLWHSHLGHVSASHLKYLASTGALENLQTHDIFYCSGCKLAKFSTLPFNQSISSSLSPFDLVHSDVWGPSSVTTKGGSGYYVSFIDDYTRYCWVYLMKRRSDFLSIYLAFRALVKTQHSAVIKCFRCDLGGEYTSNKFCELLALDGTTHQTSYTNTPEQNGVAERKHRHIVETARSLLLSTYVPSAFWGEAVLTAVNLINKIPSTHCLGLSPFEKLYGHAPNYSFLKVFGCTCFVLRPHVERSKLSPRSAICVFLGYGEGQKGYCCFDPVTQKLYVSRHVVFLEHIPFFSILTSTHDMTKSDLIRIDPFSDDTDSLSSSVPCTRDTNSPSIPITHFPLHYSRRSRTDTSANTGTSLSDASDASDAPPLLAATQALTETMDPPRYPQRDREAASFCVTETLIE</sequence>
<proteinExistence type="predicted"/>
<dbReference type="InterPro" id="IPR012337">
    <property type="entry name" value="RNaseH-like_sf"/>
</dbReference>
<dbReference type="GO" id="GO:0006508">
    <property type="term" value="P:proteolysis"/>
    <property type="evidence" value="ECO:0007669"/>
    <property type="project" value="UniProtKB-KW"/>
</dbReference>
<dbReference type="Pfam" id="PF14244">
    <property type="entry name" value="Retrotran_gag_3"/>
    <property type="match status" value="1"/>
</dbReference>
<dbReference type="Gene3D" id="4.10.60.10">
    <property type="entry name" value="Zinc finger, CCHC-type"/>
    <property type="match status" value="1"/>
</dbReference>
<feature type="compositionally biased region" description="Polar residues" evidence="2">
    <location>
        <begin position="272"/>
        <end position="289"/>
    </location>
</feature>
<keyword evidence="1" id="KW-0645">Protease</keyword>
<keyword evidence="5" id="KW-1185">Reference proteome</keyword>
<feature type="region of interest" description="Disordered" evidence="2">
    <location>
        <begin position="240"/>
        <end position="302"/>
    </location>
</feature>
<dbReference type="GO" id="GO:0015074">
    <property type="term" value="P:DNA integration"/>
    <property type="evidence" value="ECO:0007669"/>
    <property type="project" value="InterPro"/>
</dbReference>
<dbReference type="AlphaFoldDB" id="A0A5C7HVL1"/>
<name>A0A5C7HVL1_9ROSI</name>
<dbReference type="InterPro" id="IPR029472">
    <property type="entry name" value="Copia-like_N"/>
</dbReference>
<dbReference type="Proteomes" id="UP000323000">
    <property type="component" value="Chromosome 5"/>
</dbReference>
<dbReference type="InterPro" id="IPR057670">
    <property type="entry name" value="SH3_retrovirus"/>
</dbReference>
<evidence type="ECO:0000256" key="2">
    <source>
        <dbReference type="SAM" id="MobiDB-lite"/>
    </source>
</evidence>
<evidence type="ECO:0000313" key="5">
    <source>
        <dbReference type="Proteomes" id="UP000323000"/>
    </source>
</evidence>
<dbReference type="SUPFAM" id="SSF53098">
    <property type="entry name" value="Ribonuclease H-like"/>
    <property type="match status" value="1"/>
</dbReference>
<dbReference type="Pfam" id="PF25597">
    <property type="entry name" value="SH3_retrovirus"/>
    <property type="match status" value="1"/>
</dbReference>
<dbReference type="InterPro" id="IPR039537">
    <property type="entry name" value="Retrotran_Ty1/copia-like"/>
</dbReference>
<gene>
    <name evidence="4" type="ORF">EZV62_012207</name>
</gene>
<reference evidence="5" key="1">
    <citation type="journal article" date="2019" name="Gigascience">
        <title>De novo genome assembly of the endangered Acer yangbiense, a plant species with extremely small populations endemic to Yunnan Province, China.</title>
        <authorList>
            <person name="Yang J."/>
            <person name="Wariss H.M."/>
            <person name="Tao L."/>
            <person name="Zhang R."/>
            <person name="Yun Q."/>
            <person name="Hollingsworth P."/>
            <person name="Dao Z."/>
            <person name="Luo G."/>
            <person name="Guo H."/>
            <person name="Ma Y."/>
            <person name="Sun W."/>
        </authorList>
    </citation>
    <scope>NUCLEOTIDE SEQUENCE [LARGE SCALE GENOMIC DNA]</scope>
    <source>
        <strain evidence="5">cv. Malutang</strain>
    </source>
</reference>
<dbReference type="EMBL" id="VAHF01000005">
    <property type="protein sequence ID" value="TXG60844.1"/>
    <property type="molecule type" value="Genomic_DNA"/>
</dbReference>
<protein>
    <recommendedName>
        <fullName evidence="3">Integrase catalytic domain-containing protein</fullName>
    </recommendedName>
</protein>
<feature type="compositionally biased region" description="Low complexity" evidence="2">
    <location>
        <begin position="805"/>
        <end position="816"/>
    </location>
</feature>
<comment type="caution">
    <text evidence="4">The sequence shown here is derived from an EMBL/GenBank/DDBJ whole genome shotgun (WGS) entry which is preliminary data.</text>
</comment>
<feature type="region of interest" description="Disordered" evidence="2">
    <location>
        <begin position="792"/>
        <end position="816"/>
    </location>
</feature>
<dbReference type="InterPro" id="IPR001584">
    <property type="entry name" value="Integrase_cat-core"/>
</dbReference>
<evidence type="ECO:0000256" key="1">
    <source>
        <dbReference type="ARBA" id="ARBA00022670"/>
    </source>
</evidence>
<dbReference type="InterPro" id="IPR036397">
    <property type="entry name" value="RNaseH_sf"/>
</dbReference>
<dbReference type="OrthoDB" id="414945at2759"/>
<dbReference type="Gene3D" id="3.30.420.10">
    <property type="entry name" value="Ribonuclease H-like superfamily/Ribonuclease H"/>
    <property type="match status" value="1"/>
</dbReference>
<evidence type="ECO:0000313" key="4">
    <source>
        <dbReference type="EMBL" id="TXG60844.1"/>
    </source>
</evidence>
<evidence type="ECO:0000259" key="3">
    <source>
        <dbReference type="PROSITE" id="PS50994"/>
    </source>
</evidence>
<dbReference type="GO" id="GO:0003676">
    <property type="term" value="F:nucleic acid binding"/>
    <property type="evidence" value="ECO:0007669"/>
    <property type="project" value="InterPro"/>
</dbReference>
<feature type="domain" description="Integrase catalytic" evidence="3">
    <location>
        <begin position="504"/>
        <end position="670"/>
    </location>
</feature>
<dbReference type="InterPro" id="IPR025724">
    <property type="entry name" value="GAG-pre-integrase_dom"/>
</dbReference>
<dbReference type="GO" id="GO:0008233">
    <property type="term" value="F:peptidase activity"/>
    <property type="evidence" value="ECO:0007669"/>
    <property type="project" value="UniProtKB-KW"/>
</dbReference>
<dbReference type="Pfam" id="PF00665">
    <property type="entry name" value="rve"/>
    <property type="match status" value="1"/>
</dbReference>
<keyword evidence="1" id="KW-0378">Hydrolase</keyword>
<dbReference type="PANTHER" id="PTHR42648:SF26">
    <property type="entry name" value="INTEGRASE CATALYTIC DOMAIN-CONTAINING PROTEIN"/>
    <property type="match status" value="1"/>
</dbReference>
<accession>A0A5C7HVL1</accession>
<organism evidence="4 5">
    <name type="scientific">Acer yangbiense</name>
    <dbReference type="NCBI Taxonomy" id="1000413"/>
    <lineage>
        <taxon>Eukaryota</taxon>
        <taxon>Viridiplantae</taxon>
        <taxon>Streptophyta</taxon>
        <taxon>Embryophyta</taxon>
        <taxon>Tracheophyta</taxon>
        <taxon>Spermatophyta</taxon>
        <taxon>Magnoliopsida</taxon>
        <taxon>eudicotyledons</taxon>
        <taxon>Gunneridae</taxon>
        <taxon>Pentapetalae</taxon>
        <taxon>rosids</taxon>
        <taxon>malvids</taxon>
        <taxon>Sapindales</taxon>
        <taxon>Sapindaceae</taxon>
        <taxon>Hippocastanoideae</taxon>
        <taxon>Acereae</taxon>
        <taxon>Acer</taxon>
    </lineage>
</organism>
<dbReference type="PROSITE" id="PS50994">
    <property type="entry name" value="INTEGRASE"/>
    <property type="match status" value="1"/>
</dbReference>